<keyword evidence="4" id="KW-1185">Reference proteome</keyword>
<protein>
    <submittedName>
        <fullName evidence="3">DUF4244 domain-containing protein</fullName>
    </submittedName>
</protein>
<dbReference type="EMBL" id="CP137757">
    <property type="protein sequence ID" value="WPF24876.1"/>
    <property type="molecule type" value="Genomic_DNA"/>
</dbReference>
<name>A0AAU0PZW5_9CORY</name>
<dbReference type="RefSeq" id="WP_236881691.1">
    <property type="nucleotide sequence ID" value="NZ_CP137757.1"/>
</dbReference>
<feature type="compositionally biased region" description="Low complexity" evidence="1">
    <location>
        <begin position="40"/>
        <end position="55"/>
    </location>
</feature>
<organism evidence="3 4">
    <name type="scientific">Corynebacterium pseudokroppenstedtii</name>
    <dbReference type="NCBI Taxonomy" id="2804917"/>
    <lineage>
        <taxon>Bacteria</taxon>
        <taxon>Bacillati</taxon>
        <taxon>Actinomycetota</taxon>
        <taxon>Actinomycetes</taxon>
        <taxon>Mycobacteriales</taxon>
        <taxon>Corynebacteriaceae</taxon>
        <taxon>Corynebacterium</taxon>
    </lineage>
</organism>
<feature type="transmembrane region" description="Helical" evidence="2">
    <location>
        <begin position="86"/>
        <end position="104"/>
    </location>
</feature>
<dbReference type="InterPro" id="IPR025338">
    <property type="entry name" value="DUF4244"/>
</dbReference>
<gene>
    <name evidence="3" type="ORF">Q0N40_10240</name>
</gene>
<keyword evidence="2" id="KW-1133">Transmembrane helix</keyword>
<sequence>MTCAVTTHAVSTNQIAELPADTESPHAEQHTPEATALQLSSRSVDSPSDDISISDIADEPESSPMRWWDRARAALFNERGMATLEYALVCVAAAAFAGLLYVIVSGGEVENALKGIIEAALNSKKK</sequence>
<dbReference type="AlphaFoldDB" id="A0AAU0PZW5"/>
<evidence type="ECO:0000256" key="1">
    <source>
        <dbReference type="SAM" id="MobiDB-lite"/>
    </source>
</evidence>
<evidence type="ECO:0000313" key="3">
    <source>
        <dbReference type="EMBL" id="WPF24876.1"/>
    </source>
</evidence>
<keyword evidence="2" id="KW-0812">Transmembrane</keyword>
<dbReference type="KEGG" id="cpsk:Q0N40_10240"/>
<accession>A0AAU0PZW5</accession>
<feature type="region of interest" description="Disordered" evidence="1">
    <location>
        <begin position="17"/>
        <end position="63"/>
    </location>
</feature>
<dbReference type="Pfam" id="PF14029">
    <property type="entry name" value="DUF4244"/>
    <property type="match status" value="1"/>
</dbReference>
<evidence type="ECO:0000313" key="4">
    <source>
        <dbReference type="Proteomes" id="UP001174314"/>
    </source>
</evidence>
<evidence type="ECO:0000256" key="2">
    <source>
        <dbReference type="SAM" id="Phobius"/>
    </source>
</evidence>
<reference evidence="3 4" key="1">
    <citation type="submission" date="2023-10" db="EMBL/GenBank/DDBJ databases">
        <title>complete genome sequence of Corynebacterium pseudokroppenstedtii P15-C1.</title>
        <authorList>
            <person name="Bruggemann H."/>
            <person name="Poehlein A."/>
        </authorList>
    </citation>
    <scope>NUCLEOTIDE SEQUENCE [LARGE SCALE GENOMIC DNA]</scope>
    <source>
        <strain evidence="3 4">P15_C1</strain>
    </source>
</reference>
<keyword evidence="2" id="KW-0472">Membrane</keyword>
<dbReference type="Proteomes" id="UP001174314">
    <property type="component" value="Chromosome"/>
</dbReference>
<proteinExistence type="predicted"/>